<evidence type="ECO:0000256" key="2">
    <source>
        <dbReference type="ARBA" id="ARBA00049339"/>
    </source>
</evidence>
<dbReference type="Proteomes" id="UP000245207">
    <property type="component" value="Unassembled WGS sequence"/>
</dbReference>
<dbReference type="STRING" id="35608.A0A2U1M1F2"/>
<dbReference type="OrthoDB" id="68056at2759"/>
<sequence length="713" mass="80649">MEVDQEDNKGEKHPDIQKSRDVVKKIDQRPSNDDGISTLDESPSTGETLMSGIATLPMQRADLQASSPTMLARSSLSTPGSSSSGPATPSMRASPANLALMSPTDVEEEDKWAYLIHKSTEISKYAPSTSTAVTSMCRLDISKSDVHDGENRCKQLEAKIEPLIQKLKGITGYNGTGRYRRRRILERRRSKVKRELAKVWKELIILKQESERNQHKRWSVNEEVENLFNVALKLSYPEFKDEESTVVFSIGEYGEFHCEDVLDIWPRLGKEGRAHLGPRRVGWQIKKNLQLQQPEMIQGEPSVLDIVRNRSFTKKHLKDIDQLKKASELTLGEGEIWEEGVERALVLHLLKFTEVIEKSCYPAVLPHKLCKYLYDLSVRFNSYCDSWEVGIAETKLLLCKATEVVMEKCFQLLGITPESSSLGDKQGTFGLPKSFLQVGRLNHEDPPKKPNPRFQLLSVYIRITRDLTPRECMLFGKITISDTYGIPVALFDCDWVDQIKVPTHLTWLDLGNPSSSHLVPLSSFMEISTELYVTTLTEDALFPLSRRYVEMEFANFWKMEADTKRGVLPLIGMDGHVWMHYVLLKDAMDCAIEVTYDFKEDRKVYAEIYAYFGSGFLDKDPLEKSFFSASLYIGRFDGKVGKVPLKTSMMAVPAKGSIVIEASLYDVDSKEHGYLDGSCTFDAQPRDAFKKEICGSCSCCSLSVRVVWSQGVC</sequence>
<evidence type="ECO:0000256" key="3">
    <source>
        <dbReference type="SAM" id="MobiDB-lite"/>
    </source>
</evidence>
<dbReference type="EMBL" id="PKPP01006866">
    <property type="protein sequence ID" value="PWA55096.1"/>
    <property type="molecule type" value="Genomic_DNA"/>
</dbReference>
<dbReference type="InterPro" id="IPR008909">
    <property type="entry name" value="DALR_anticod-bd"/>
</dbReference>
<dbReference type="InterPro" id="IPR046533">
    <property type="entry name" value="DUF6598"/>
</dbReference>
<evidence type="ECO:0000259" key="4">
    <source>
        <dbReference type="SMART" id="SM00836"/>
    </source>
</evidence>
<dbReference type="Gene3D" id="1.10.730.10">
    <property type="entry name" value="Isoleucyl-tRNA Synthetase, Domain 1"/>
    <property type="match status" value="1"/>
</dbReference>
<gene>
    <name evidence="5" type="ORF">CTI12_AA436690</name>
</gene>
<dbReference type="InterPro" id="IPR009080">
    <property type="entry name" value="tRNAsynth_Ia_anticodon-bd"/>
</dbReference>
<dbReference type="Pfam" id="PF05746">
    <property type="entry name" value="DALR_1"/>
    <property type="match status" value="1"/>
</dbReference>
<keyword evidence="5" id="KW-0436">Ligase</keyword>
<name>A0A2U1M1F2_ARTAN</name>
<dbReference type="GO" id="GO:0006420">
    <property type="term" value="P:arginyl-tRNA aminoacylation"/>
    <property type="evidence" value="ECO:0007669"/>
    <property type="project" value="InterPro"/>
</dbReference>
<evidence type="ECO:0000256" key="1">
    <source>
        <dbReference type="ARBA" id="ARBA00012837"/>
    </source>
</evidence>
<dbReference type="PANTHER" id="PTHR11956">
    <property type="entry name" value="ARGINYL-TRNA SYNTHETASE"/>
    <property type="match status" value="1"/>
</dbReference>
<accession>A0A2U1M1F2</accession>
<feature type="compositionally biased region" description="Polar residues" evidence="3">
    <location>
        <begin position="39"/>
        <end position="48"/>
    </location>
</feature>
<organism evidence="5 6">
    <name type="scientific">Artemisia annua</name>
    <name type="common">Sweet wormwood</name>
    <dbReference type="NCBI Taxonomy" id="35608"/>
    <lineage>
        <taxon>Eukaryota</taxon>
        <taxon>Viridiplantae</taxon>
        <taxon>Streptophyta</taxon>
        <taxon>Embryophyta</taxon>
        <taxon>Tracheophyta</taxon>
        <taxon>Spermatophyta</taxon>
        <taxon>Magnoliopsida</taxon>
        <taxon>eudicotyledons</taxon>
        <taxon>Gunneridae</taxon>
        <taxon>Pentapetalae</taxon>
        <taxon>asterids</taxon>
        <taxon>campanulids</taxon>
        <taxon>Asterales</taxon>
        <taxon>Asteraceae</taxon>
        <taxon>Asteroideae</taxon>
        <taxon>Anthemideae</taxon>
        <taxon>Artemisiinae</taxon>
        <taxon>Artemisia</taxon>
    </lineage>
</organism>
<protein>
    <recommendedName>
        <fullName evidence="1">arginine--tRNA ligase</fullName>
        <ecNumber evidence="1">6.1.1.19</ecNumber>
    </recommendedName>
</protein>
<proteinExistence type="predicted"/>
<feature type="domain" description="DALR anticodon binding" evidence="4">
    <location>
        <begin position="323"/>
        <end position="417"/>
    </location>
</feature>
<feature type="compositionally biased region" description="Low complexity" evidence="3">
    <location>
        <begin position="71"/>
        <end position="90"/>
    </location>
</feature>
<dbReference type="AlphaFoldDB" id="A0A2U1M1F2"/>
<feature type="region of interest" description="Disordered" evidence="3">
    <location>
        <begin position="1"/>
        <end position="51"/>
    </location>
</feature>
<comment type="catalytic activity">
    <reaction evidence="2">
        <text>tRNA(Arg) + L-arginine + ATP = L-arginyl-tRNA(Arg) + AMP + diphosphate</text>
        <dbReference type="Rhea" id="RHEA:20301"/>
        <dbReference type="Rhea" id="RHEA-COMP:9658"/>
        <dbReference type="Rhea" id="RHEA-COMP:9673"/>
        <dbReference type="ChEBI" id="CHEBI:30616"/>
        <dbReference type="ChEBI" id="CHEBI:32682"/>
        <dbReference type="ChEBI" id="CHEBI:33019"/>
        <dbReference type="ChEBI" id="CHEBI:78442"/>
        <dbReference type="ChEBI" id="CHEBI:78513"/>
        <dbReference type="ChEBI" id="CHEBI:456215"/>
        <dbReference type="EC" id="6.1.1.19"/>
    </reaction>
</comment>
<dbReference type="InterPro" id="IPR001278">
    <property type="entry name" value="Arg-tRNA-ligase"/>
</dbReference>
<evidence type="ECO:0000313" key="6">
    <source>
        <dbReference type="Proteomes" id="UP000245207"/>
    </source>
</evidence>
<dbReference type="Pfam" id="PF20241">
    <property type="entry name" value="DUF6598"/>
    <property type="match status" value="1"/>
</dbReference>
<evidence type="ECO:0000313" key="5">
    <source>
        <dbReference type="EMBL" id="PWA55096.1"/>
    </source>
</evidence>
<feature type="region of interest" description="Disordered" evidence="3">
    <location>
        <begin position="64"/>
        <end position="94"/>
    </location>
</feature>
<comment type="caution">
    <text evidence="5">The sequence shown here is derived from an EMBL/GenBank/DDBJ whole genome shotgun (WGS) entry which is preliminary data.</text>
</comment>
<dbReference type="EC" id="6.1.1.19" evidence="1"/>
<keyword evidence="6" id="KW-1185">Reference proteome</keyword>
<dbReference type="SMART" id="SM00836">
    <property type="entry name" value="DALR_1"/>
    <property type="match status" value="1"/>
</dbReference>
<feature type="compositionally biased region" description="Basic and acidic residues" evidence="3">
    <location>
        <begin position="1"/>
        <end position="32"/>
    </location>
</feature>
<dbReference type="PANTHER" id="PTHR11956:SF5">
    <property type="entry name" value="ARGININE--TRNA LIGASE, CYTOPLASMIC"/>
    <property type="match status" value="1"/>
</dbReference>
<dbReference type="SUPFAM" id="SSF47323">
    <property type="entry name" value="Anticodon-binding domain of a subclass of class I aminoacyl-tRNA synthetases"/>
    <property type="match status" value="1"/>
</dbReference>
<dbReference type="GO" id="GO:0005524">
    <property type="term" value="F:ATP binding"/>
    <property type="evidence" value="ECO:0007669"/>
    <property type="project" value="InterPro"/>
</dbReference>
<dbReference type="GO" id="GO:0004814">
    <property type="term" value="F:arginine-tRNA ligase activity"/>
    <property type="evidence" value="ECO:0007669"/>
    <property type="project" value="UniProtKB-EC"/>
</dbReference>
<reference evidence="5 6" key="1">
    <citation type="journal article" date="2018" name="Mol. Plant">
        <title>The genome of Artemisia annua provides insight into the evolution of Asteraceae family and artemisinin biosynthesis.</title>
        <authorList>
            <person name="Shen Q."/>
            <person name="Zhang L."/>
            <person name="Liao Z."/>
            <person name="Wang S."/>
            <person name="Yan T."/>
            <person name="Shi P."/>
            <person name="Liu M."/>
            <person name="Fu X."/>
            <person name="Pan Q."/>
            <person name="Wang Y."/>
            <person name="Lv Z."/>
            <person name="Lu X."/>
            <person name="Zhang F."/>
            <person name="Jiang W."/>
            <person name="Ma Y."/>
            <person name="Chen M."/>
            <person name="Hao X."/>
            <person name="Li L."/>
            <person name="Tang Y."/>
            <person name="Lv G."/>
            <person name="Zhou Y."/>
            <person name="Sun X."/>
            <person name="Brodelius P.E."/>
            <person name="Rose J.K.C."/>
            <person name="Tang K."/>
        </authorList>
    </citation>
    <scope>NUCLEOTIDE SEQUENCE [LARGE SCALE GENOMIC DNA]</scope>
    <source>
        <strain evidence="6">cv. Huhao1</strain>
        <tissue evidence="5">Leaf</tissue>
    </source>
</reference>